<gene>
    <name evidence="2" type="ORF">TPSB3V08_LOCUS4960</name>
</gene>
<accession>A0A7R9D0A5</accession>
<sequence>MSPGVNGTGRSTGTVPKTKPYDPTRDYPGAQRREHALNHVSNNLASLDWQPVSESGHSRTRKTSNTRSSTLEYHDFASNVPHSNMDVADPAVSQDNSRFTSTLYVPVEHEQQMSWSMLGRHSQDMTGQGCSAPVRKDPQVRRTPRNVLPDKENKSNISKMPDRNQVASRLNQIREYIKQTSSLMDTLKNSGNPHVSVSPIVFNNPYITDLFLCTPPLNFVGAKCHLSAHISNSPQGVI</sequence>
<feature type="region of interest" description="Disordered" evidence="1">
    <location>
        <begin position="48"/>
        <end position="69"/>
    </location>
</feature>
<evidence type="ECO:0000313" key="2">
    <source>
        <dbReference type="EMBL" id="CAD7405392.1"/>
    </source>
</evidence>
<protein>
    <submittedName>
        <fullName evidence="2">Uncharacterized protein</fullName>
    </submittedName>
</protein>
<organism evidence="2">
    <name type="scientific">Timema poppense</name>
    <name type="common">Walking stick</name>
    <dbReference type="NCBI Taxonomy" id="170557"/>
    <lineage>
        <taxon>Eukaryota</taxon>
        <taxon>Metazoa</taxon>
        <taxon>Ecdysozoa</taxon>
        <taxon>Arthropoda</taxon>
        <taxon>Hexapoda</taxon>
        <taxon>Insecta</taxon>
        <taxon>Pterygota</taxon>
        <taxon>Neoptera</taxon>
        <taxon>Polyneoptera</taxon>
        <taxon>Phasmatodea</taxon>
        <taxon>Timematodea</taxon>
        <taxon>Timematoidea</taxon>
        <taxon>Timematidae</taxon>
        <taxon>Timema</taxon>
    </lineage>
</organism>
<proteinExistence type="predicted"/>
<feature type="compositionally biased region" description="Basic and acidic residues" evidence="1">
    <location>
        <begin position="19"/>
        <end position="33"/>
    </location>
</feature>
<dbReference type="AlphaFoldDB" id="A0A7R9D0A5"/>
<reference evidence="2" key="1">
    <citation type="submission" date="2020-11" db="EMBL/GenBank/DDBJ databases">
        <authorList>
            <person name="Tran Van P."/>
        </authorList>
    </citation>
    <scope>NUCLEOTIDE SEQUENCE</scope>
</reference>
<evidence type="ECO:0000256" key="1">
    <source>
        <dbReference type="SAM" id="MobiDB-lite"/>
    </source>
</evidence>
<dbReference type="EMBL" id="OD002504">
    <property type="protein sequence ID" value="CAD7405392.1"/>
    <property type="molecule type" value="Genomic_DNA"/>
</dbReference>
<name>A0A7R9D0A5_TIMPO</name>
<feature type="region of interest" description="Disordered" evidence="1">
    <location>
        <begin position="1"/>
        <end position="33"/>
    </location>
</feature>